<evidence type="ECO:0000256" key="1">
    <source>
        <dbReference type="ARBA" id="ARBA00006479"/>
    </source>
</evidence>
<proteinExistence type="inferred from homology"/>
<dbReference type="PANTHER" id="PTHR18964">
    <property type="entry name" value="ROK (REPRESSOR, ORF, KINASE) FAMILY"/>
    <property type="match status" value="1"/>
</dbReference>
<dbReference type="CDD" id="cd23763">
    <property type="entry name" value="ASKHA_ATPase_ROK"/>
    <property type="match status" value="1"/>
</dbReference>
<organism evidence="2 3">
    <name type="scientific">Litoribacter ruber</name>
    <dbReference type="NCBI Taxonomy" id="702568"/>
    <lineage>
        <taxon>Bacteria</taxon>
        <taxon>Pseudomonadati</taxon>
        <taxon>Bacteroidota</taxon>
        <taxon>Cytophagia</taxon>
        <taxon>Cytophagales</taxon>
        <taxon>Cyclobacteriaceae</taxon>
        <taxon>Litoribacter</taxon>
    </lineage>
</organism>
<accession>A0AAP2G5A5</accession>
<evidence type="ECO:0000313" key="3">
    <source>
        <dbReference type="Proteomes" id="UP001319104"/>
    </source>
</evidence>
<gene>
    <name evidence="2" type="ORF">KI659_12855</name>
</gene>
<dbReference type="InterPro" id="IPR043129">
    <property type="entry name" value="ATPase_NBD"/>
</dbReference>
<comment type="caution">
    <text evidence="2">The sequence shown here is derived from an EMBL/GenBank/DDBJ whole genome shotgun (WGS) entry which is preliminary data.</text>
</comment>
<dbReference type="PANTHER" id="PTHR18964:SF149">
    <property type="entry name" value="BIFUNCTIONAL UDP-N-ACETYLGLUCOSAMINE 2-EPIMERASE_N-ACETYLMANNOSAMINE KINASE"/>
    <property type="match status" value="1"/>
</dbReference>
<dbReference type="Pfam" id="PF00480">
    <property type="entry name" value="ROK"/>
    <property type="match status" value="1"/>
</dbReference>
<dbReference type="RefSeq" id="WP_213945764.1">
    <property type="nucleotide sequence ID" value="NZ_JAHCMY010000007.1"/>
</dbReference>
<protein>
    <submittedName>
        <fullName evidence="2">ROK family protein</fullName>
    </submittedName>
</protein>
<dbReference type="InterPro" id="IPR000600">
    <property type="entry name" value="ROK"/>
</dbReference>
<reference evidence="2 3" key="1">
    <citation type="submission" date="2021-05" db="EMBL/GenBank/DDBJ databases">
        <authorList>
            <person name="Zhang Z.D."/>
            <person name="Osman G."/>
        </authorList>
    </citation>
    <scope>NUCLEOTIDE SEQUENCE [LARGE SCALE GENOMIC DNA]</scope>
    <source>
        <strain evidence="2 3">KCTC 32217</strain>
    </source>
</reference>
<name>A0AAP2G5A5_9BACT</name>
<keyword evidence="3" id="KW-1185">Reference proteome</keyword>
<dbReference type="SUPFAM" id="SSF53067">
    <property type="entry name" value="Actin-like ATPase domain"/>
    <property type="match status" value="1"/>
</dbReference>
<dbReference type="Gene3D" id="3.30.420.40">
    <property type="match status" value="2"/>
</dbReference>
<dbReference type="EMBL" id="JAHCMY010000007">
    <property type="protein sequence ID" value="MBS9524901.1"/>
    <property type="molecule type" value="Genomic_DNA"/>
</dbReference>
<comment type="similarity">
    <text evidence="1">Belongs to the ROK (NagC/XylR) family.</text>
</comment>
<dbReference type="AlphaFoldDB" id="A0AAP2G5A5"/>
<sequence>MSNLKTMGIDIGGSHFTSGFVNLHNLAIIPHTFNRVDLKSNGSVEGIISAWANAIMPSLGEEGFDGCIGIAFPGPFDYPNGISKIKDQGKFQHLYNLNIKNLLADQLNIGAYQIKFINDAACFLQGEVISGVAKGSKSAIGLTLGTGLGSAFFLDGKAADAALWESPFKEGMAEDYFSTAWFLGRYIKLTGFEAEGVKELAFKADRNPVLRALFEEFGKNLAEFLIPQIEEHKPETIVLGGNISKAHKLFLPATQAVLKQNKIETSIKITELGEWATIVGAATFSHNCQTQ</sequence>
<evidence type="ECO:0000313" key="2">
    <source>
        <dbReference type="EMBL" id="MBS9524901.1"/>
    </source>
</evidence>
<dbReference type="Proteomes" id="UP001319104">
    <property type="component" value="Unassembled WGS sequence"/>
</dbReference>